<dbReference type="Gene3D" id="3.90.70.80">
    <property type="match status" value="1"/>
</dbReference>
<dbReference type="AlphaFoldDB" id="A0A8D9AB47"/>
<dbReference type="InterPro" id="IPR038765">
    <property type="entry name" value="Papain-like_cys_pep_sf"/>
</dbReference>
<dbReference type="EMBL" id="HBUF01560137">
    <property type="protein sequence ID" value="CAG6761935.1"/>
    <property type="molecule type" value="Transcribed_RNA"/>
</dbReference>
<organism evidence="1">
    <name type="scientific">Cacopsylla melanoneura</name>
    <dbReference type="NCBI Taxonomy" id="428564"/>
    <lineage>
        <taxon>Eukaryota</taxon>
        <taxon>Metazoa</taxon>
        <taxon>Ecdysozoa</taxon>
        <taxon>Arthropoda</taxon>
        <taxon>Hexapoda</taxon>
        <taxon>Insecta</taxon>
        <taxon>Pterygota</taxon>
        <taxon>Neoptera</taxon>
        <taxon>Paraneoptera</taxon>
        <taxon>Hemiptera</taxon>
        <taxon>Sternorrhyncha</taxon>
        <taxon>Psylloidea</taxon>
        <taxon>Psyllidae</taxon>
        <taxon>Psyllinae</taxon>
        <taxon>Cacopsylla</taxon>
    </lineage>
</organism>
<sequence length="127" mass="14686">MELRAETVSYIRRNWNDLKDYLVRGPPDQRGYCYQMRQPGTYGTSIEILAMSVPSDYNITQKEAEKQLKYKDLQIEIQRMWNLRTKVIPIIIGATGLISKITAETIKDVPGKHNLLQMQRAVVLVMS</sequence>
<name>A0A8D9AB47_9HEMI</name>
<reference evidence="1" key="1">
    <citation type="submission" date="2021-05" db="EMBL/GenBank/DDBJ databases">
        <authorList>
            <person name="Alioto T."/>
            <person name="Alioto T."/>
            <person name="Gomez Garrido J."/>
        </authorList>
    </citation>
    <scope>NUCLEOTIDE SEQUENCE</scope>
</reference>
<protein>
    <submittedName>
        <fullName evidence="1">Uncharacterized protein</fullName>
    </submittedName>
</protein>
<dbReference type="CDD" id="cd22744">
    <property type="entry name" value="OTU"/>
    <property type="match status" value="1"/>
</dbReference>
<accession>A0A8D9AB47</accession>
<proteinExistence type="predicted"/>
<evidence type="ECO:0000313" key="1">
    <source>
        <dbReference type="EMBL" id="CAG6761935.1"/>
    </source>
</evidence>
<dbReference type="SUPFAM" id="SSF54001">
    <property type="entry name" value="Cysteine proteinases"/>
    <property type="match status" value="1"/>
</dbReference>